<keyword evidence="2" id="KW-0472">Membrane</keyword>
<reference evidence="3" key="1">
    <citation type="journal article" date="2019" name="bioRxiv">
        <title>The Genome of the Zebra Mussel, Dreissena polymorpha: A Resource for Invasive Species Research.</title>
        <authorList>
            <person name="McCartney M.A."/>
            <person name="Auch B."/>
            <person name="Kono T."/>
            <person name="Mallez S."/>
            <person name="Zhang Y."/>
            <person name="Obille A."/>
            <person name="Becker A."/>
            <person name="Abrahante J.E."/>
            <person name="Garbe J."/>
            <person name="Badalamenti J.P."/>
            <person name="Herman A."/>
            <person name="Mangelson H."/>
            <person name="Liachko I."/>
            <person name="Sullivan S."/>
            <person name="Sone E.D."/>
            <person name="Koren S."/>
            <person name="Silverstein K.A.T."/>
            <person name="Beckman K.B."/>
            <person name="Gohl D.M."/>
        </authorList>
    </citation>
    <scope>NUCLEOTIDE SEQUENCE</scope>
    <source>
        <strain evidence="3">Duluth1</strain>
        <tissue evidence="3">Whole animal</tissue>
    </source>
</reference>
<keyword evidence="2" id="KW-1133">Transmembrane helix</keyword>
<sequence length="450" mass="50479">MLQKKQPSTATYGNGVLSTVALVLMVLVLLLLCGGFASPGWVFLRGPANINSHRGLWYVVGCSDKCETVGVNNWSQADKDNWLDNQIESSVAVGLAVLVFVLLIWQRGSSTLNTRFALGCVAIPLCFASAVLALIPVGQKGNLNRKYADSSHDVVKFPYSLFIFGLGAVFIFVVALILLWDIIRFRSYQARKDKKALLASMNGNSPSRKQKTQVLTEPHQVKSSQPVYYGNTNDAVYVASKSPTVFTVPGVHYTYTNAQVKPLRTSQMVTRSVNEKSQTLGHQSPATTTYVTRTTTLKREQHQQQREAPSAFEYLIVNQQQQPATTTYVTRATTLERENQQQQQQRETSPTFEYRVVNQQQQPVITTSTTSFRDSRDVQQLRMSSPSVKRHTTITTRPMSATVRAVPTYYKQYIEAERVVRPQSQRSRPRSQKRTGSYYTSKHYVSLGAL</sequence>
<dbReference type="OrthoDB" id="10654404at2759"/>
<dbReference type="Proteomes" id="UP000828390">
    <property type="component" value="Unassembled WGS sequence"/>
</dbReference>
<feature type="compositionally biased region" description="Polar residues" evidence="1">
    <location>
        <begin position="201"/>
        <end position="218"/>
    </location>
</feature>
<name>A0A9D4N4F1_DREPO</name>
<evidence type="ECO:0000256" key="1">
    <source>
        <dbReference type="SAM" id="MobiDB-lite"/>
    </source>
</evidence>
<keyword evidence="4" id="KW-1185">Reference proteome</keyword>
<accession>A0A9D4N4F1</accession>
<evidence type="ECO:0000313" key="3">
    <source>
        <dbReference type="EMBL" id="KAH3888905.1"/>
    </source>
</evidence>
<comment type="caution">
    <text evidence="3">The sequence shown here is derived from an EMBL/GenBank/DDBJ whole genome shotgun (WGS) entry which is preliminary data.</text>
</comment>
<proteinExistence type="predicted"/>
<evidence type="ECO:0000313" key="4">
    <source>
        <dbReference type="Proteomes" id="UP000828390"/>
    </source>
</evidence>
<gene>
    <name evidence="3" type="ORF">DPMN_012949</name>
</gene>
<feature type="transmembrane region" description="Helical" evidence="2">
    <location>
        <begin position="87"/>
        <end position="105"/>
    </location>
</feature>
<protein>
    <submittedName>
        <fullName evidence="3">Uncharacterized protein</fullName>
    </submittedName>
</protein>
<organism evidence="3 4">
    <name type="scientific">Dreissena polymorpha</name>
    <name type="common">Zebra mussel</name>
    <name type="synonym">Mytilus polymorpha</name>
    <dbReference type="NCBI Taxonomy" id="45954"/>
    <lineage>
        <taxon>Eukaryota</taxon>
        <taxon>Metazoa</taxon>
        <taxon>Spiralia</taxon>
        <taxon>Lophotrochozoa</taxon>
        <taxon>Mollusca</taxon>
        <taxon>Bivalvia</taxon>
        <taxon>Autobranchia</taxon>
        <taxon>Heteroconchia</taxon>
        <taxon>Euheterodonta</taxon>
        <taxon>Imparidentia</taxon>
        <taxon>Neoheterodontei</taxon>
        <taxon>Myida</taxon>
        <taxon>Dreissenoidea</taxon>
        <taxon>Dreissenidae</taxon>
        <taxon>Dreissena</taxon>
    </lineage>
</organism>
<reference evidence="3" key="2">
    <citation type="submission" date="2020-11" db="EMBL/GenBank/DDBJ databases">
        <authorList>
            <person name="McCartney M.A."/>
            <person name="Auch B."/>
            <person name="Kono T."/>
            <person name="Mallez S."/>
            <person name="Becker A."/>
            <person name="Gohl D.M."/>
            <person name="Silverstein K.A.T."/>
            <person name="Koren S."/>
            <person name="Bechman K.B."/>
            <person name="Herman A."/>
            <person name="Abrahante J.E."/>
            <person name="Garbe J."/>
        </authorList>
    </citation>
    <scope>NUCLEOTIDE SEQUENCE</scope>
    <source>
        <strain evidence="3">Duluth1</strain>
        <tissue evidence="3">Whole animal</tissue>
    </source>
</reference>
<feature type="region of interest" description="Disordered" evidence="1">
    <location>
        <begin position="199"/>
        <end position="218"/>
    </location>
</feature>
<keyword evidence="2" id="KW-0812">Transmembrane</keyword>
<evidence type="ECO:0000256" key="2">
    <source>
        <dbReference type="SAM" id="Phobius"/>
    </source>
</evidence>
<feature type="transmembrane region" description="Helical" evidence="2">
    <location>
        <begin position="157"/>
        <end position="183"/>
    </location>
</feature>
<dbReference type="EMBL" id="JAIWYP010000001">
    <property type="protein sequence ID" value="KAH3888905.1"/>
    <property type="molecule type" value="Genomic_DNA"/>
</dbReference>
<dbReference type="AlphaFoldDB" id="A0A9D4N4F1"/>
<feature type="transmembrane region" description="Helical" evidence="2">
    <location>
        <begin position="117"/>
        <end position="137"/>
    </location>
</feature>
<feature type="transmembrane region" description="Helical" evidence="2">
    <location>
        <begin position="12"/>
        <end position="37"/>
    </location>
</feature>